<feature type="compositionally biased region" description="Basic and acidic residues" evidence="1">
    <location>
        <begin position="233"/>
        <end position="243"/>
    </location>
</feature>
<protein>
    <submittedName>
        <fullName evidence="3">Late embryogenesis abundant protein</fullName>
    </submittedName>
</protein>
<feature type="non-terminal residue" evidence="3">
    <location>
        <position position="252"/>
    </location>
</feature>
<dbReference type="EMBL" id="KF924555">
    <property type="protein sequence ID" value="AHJ78643.1"/>
    <property type="molecule type" value="mRNA"/>
</dbReference>
<evidence type="ECO:0000313" key="3">
    <source>
        <dbReference type="EMBL" id="AHJ78643.1"/>
    </source>
</evidence>
<evidence type="ECO:0000256" key="1">
    <source>
        <dbReference type="SAM" id="MobiDB-lite"/>
    </source>
</evidence>
<evidence type="ECO:0000256" key="2">
    <source>
        <dbReference type="SAM" id="SignalP"/>
    </source>
</evidence>
<accession>W8E425</accession>
<dbReference type="AlphaFoldDB" id="W8E425"/>
<gene>
    <name evidence="3" type="primary">LEA9</name>
</gene>
<dbReference type="PANTHER" id="PTHR47372">
    <property type="entry name" value="DAUER UP-REGULATED-RELATED"/>
    <property type="match status" value="1"/>
</dbReference>
<sequence>MILIFLPRQREMMMAVMGKRTWMVLWVVAMAVVVEMNGGKCTVQAEAAIDPLEEMKRKLQVAQETVEEAKDNVKAAFDWGLNKFHDLTGLSKEDTESRANDIAEKASETADEIKNIADDAATNVKNTVDESASPRRSLLSTEENFEEAKHILGGAYSSAKDTVTEQVSKQKDKVGDAYDSTKDLVTEQVSKGKDRVGEALTSAKDRAVQKGKDTVGDAYYSAKGTMGDAYTSAKDEMSEKVKATGEAYSSAK</sequence>
<feature type="chain" id="PRO_5004907620" evidence="2">
    <location>
        <begin position="39"/>
        <end position="252"/>
    </location>
</feature>
<keyword evidence="2" id="KW-0732">Signal</keyword>
<organism evidence="3">
    <name type="scientific">Tamarix hispida</name>
    <dbReference type="NCBI Taxonomy" id="189793"/>
    <lineage>
        <taxon>Eukaryota</taxon>
        <taxon>Viridiplantae</taxon>
        <taxon>Streptophyta</taxon>
        <taxon>Embryophyta</taxon>
        <taxon>Tracheophyta</taxon>
        <taxon>Spermatophyta</taxon>
        <taxon>Magnoliopsida</taxon>
        <taxon>eudicotyledons</taxon>
        <taxon>Gunneridae</taxon>
        <taxon>Pentapetalae</taxon>
        <taxon>Caryophyllales</taxon>
        <taxon>Tamaricaceae</taxon>
        <taxon>Tamarix</taxon>
    </lineage>
</organism>
<dbReference type="PANTHER" id="PTHR47372:SF11">
    <property type="entry name" value="RE19971P"/>
    <property type="match status" value="1"/>
</dbReference>
<feature type="signal peptide" evidence="2">
    <location>
        <begin position="1"/>
        <end position="38"/>
    </location>
</feature>
<name>W8E425_9CARY</name>
<proteinExistence type="evidence at transcript level"/>
<feature type="region of interest" description="Disordered" evidence="1">
    <location>
        <begin position="229"/>
        <end position="252"/>
    </location>
</feature>
<reference evidence="3" key="1">
    <citation type="submission" date="2013-12" db="EMBL/GenBank/DDBJ databases">
        <title>Expression Profiles of 12 Late Embryogenesis Abundant Protein (LEA) Genes from Tamarix hispida in Response to Abiotic Stress.</title>
        <authorList>
            <person name="Gao C."/>
        </authorList>
    </citation>
    <scope>NUCLEOTIDE SEQUENCE</scope>
</reference>